<dbReference type="SMART" id="SM00333">
    <property type="entry name" value="TUDOR"/>
    <property type="match status" value="7"/>
</dbReference>
<evidence type="ECO:0000256" key="2">
    <source>
        <dbReference type="SAM" id="MobiDB-lite"/>
    </source>
</evidence>
<proteinExistence type="predicted"/>
<dbReference type="InterPro" id="IPR002999">
    <property type="entry name" value="Tudor"/>
</dbReference>
<dbReference type="Pfam" id="PF00567">
    <property type="entry name" value="TUDOR"/>
    <property type="match status" value="8"/>
</dbReference>
<keyword evidence="1" id="KW-0175">Coiled coil</keyword>
<dbReference type="SUPFAM" id="SSF63748">
    <property type="entry name" value="Tudor/PWWP/MBT"/>
    <property type="match status" value="8"/>
</dbReference>
<evidence type="ECO:0000313" key="4">
    <source>
        <dbReference type="Proteomes" id="UP000192220"/>
    </source>
</evidence>
<dbReference type="Proteomes" id="UP000192220">
    <property type="component" value="Unplaced"/>
</dbReference>
<feature type="coiled-coil region" evidence="1">
    <location>
        <begin position="947"/>
        <end position="974"/>
    </location>
</feature>
<dbReference type="InterPro" id="IPR050621">
    <property type="entry name" value="Tudor_domain_containing"/>
</dbReference>
<dbReference type="PROSITE" id="PS50304">
    <property type="entry name" value="TUDOR"/>
    <property type="match status" value="6"/>
</dbReference>
<name>A0A2I4D266_AUSLI</name>
<reference evidence="5" key="1">
    <citation type="submission" date="2025-08" db="UniProtKB">
        <authorList>
            <consortium name="RefSeq"/>
        </authorList>
    </citation>
    <scope>IDENTIFICATION</scope>
    <source>
        <strain evidence="5">Quisiro</strain>
        <tissue evidence="5">Liver</tissue>
    </source>
</reference>
<dbReference type="PANTHER" id="PTHR22948:SF7">
    <property type="entry name" value="TUDOR DOMAIN-CONTAINING PROTEIN 15"/>
    <property type="match status" value="1"/>
</dbReference>
<keyword evidence="4" id="KW-1185">Reference proteome</keyword>
<evidence type="ECO:0000256" key="1">
    <source>
        <dbReference type="SAM" id="Coils"/>
    </source>
</evidence>
<organism evidence="4 5">
    <name type="scientific">Austrofundulus limnaeus</name>
    <name type="common">Annual killifish</name>
    <dbReference type="NCBI Taxonomy" id="52670"/>
    <lineage>
        <taxon>Eukaryota</taxon>
        <taxon>Metazoa</taxon>
        <taxon>Chordata</taxon>
        <taxon>Craniata</taxon>
        <taxon>Vertebrata</taxon>
        <taxon>Euteleostomi</taxon>
        <taxon>Actinopterygii</taxon>
        <taxon>Neopterygii</taxon>
        <taxon>Teleostei</taxon>
        <taxon>Neoteleostei</taxon>
        <taxon>Acanthomorphata</taxon>
        <taxon>Ovalentaria</taxon>
        <taxon>Atherinomorphae</taxon>
        <taxon>Cyprinodontiformes</taxon>
        <taxon>Rivulidae</taxon>
        <taxon>Austrofundulus</taxon>
    </lineage>
</organism>
<dbReference type="KEGG" id="alim:106534288"/>
<evidence type="ECO:0000259" key="3">
    <source>
        <dbReference type="PROSITE" id="PS50304"/>
    </source>
</evidence>
<feature type="domain" description="Tudor" evidence="3">
    <location>
        <begin position="1270"/>
        <end position="1329"/>
    </location>
</feature>
<feature type="domain" description="Tudor" evidence="3">
    <location>
        <begin position="761"/>
        <end position="819"/>
    </location>
</feature>
<dbReference type="InParanoid" id="A0A2I4D266"/>
<dbReference type="InterPro" id="IPR035437">
    <property type="entry name" value="SNase_OB-fold_sf"/>
</dbReference>
<dbReference type="OrthoDB" id="9995375at2759"/>
<dbReference type="Gene3D" id="2.40.50.90">
    <property type="match status" value="4"/>
</dbReference>
<dbReference type="Gene3D" id="2.30.30.140">
    <property type="match status" value="8"/>
</dbReference>
<accession>A0A2I4D266</accession>
<feature type="domain" description="Tudor" evidence="3">
    <location>
        <begin position="974"/>
        <end position="1032"/>
    </location>
</feature>
<dbReference type="RefSeq" id="XP_013886327.1">
    <property type="nucleotide sequence ID" value="XM_014030873.1"/>
</dbReference>
<sequence>MQSMPGSEHQMSQESNPLTPRALWSVDLKLTHLDWNPEATLIHFQGHYLTICELDYNILQGEIQNIPKNKAAVAIGEFCLVEDATSARWFRGRVQNQTDAMYDVFLIDHGNVLSVDITHISSCSNSLFNLPPKIVCGFLSNVLLLQNISHATAEKYFSSLIGKTVTGFIQALLPHKVLLLEAPDINCDLVRNGLGRSVDTETFILLVSMLTEVPLKQNIEPVPDLLIEKPRVQEFCFKSSSLQGYEDVLSFCGPRLTCETRAKVRITAAVNPGLFYCQMANVEEELWQMSKRLAQIFEHRTKEYNQKTAENLGLLCAVKGKDEKWYRGFVQFLPVNSQVRVFFIDYGFFEFVKVKNIHRLPPEFYSAPVMALPCSLPAKTGQDVALKAQQLGFLKAGLLGAVLDVEIGEFDVDQHLYTITVLGAEETHVEEPEPVQHRPIEPDAKDVTSEDGLLNCETIVGEVFSETLQAEEVQVGSVFVGYVEHAQNPNNFWIRTQKRNEEFEQMMLEITKHFSQVKLDEDVLLNIDIGTMCCAVYEEDMHFYRGVVMDILKHGAEILFIDFGNTEKVPHALIKDIPETAADKSAFAICCTLANIFPLDDVWPSATCDFFRKAVLNKVLQVRVVQIKKHKCVVELFETGSDYSIAKLLTSFKLAEYISVKPATQNGEDGPDKTKPCSETAKMCGKSEQWEDEEENTCVNETKAKVGFRASNIELGLELSVRCLDITSPSDFWCQLLDKVQVLDILMDEMQKYYSVHTVPLQPGESLCVAKSPQDGKWYRGVIIGRQKDHSRVMLVDYGPIVEVKEQHLQAIALQFFRFEELAFRCSLNNLTEPADPAHGEDWSPEETDVLKEFVLKSATDLKCQVVSQLNVKNKGLTYIVELYNSQQSVTDALKEQRLARRATLVRQESDVLPESFVYSSFDLHPGSEEEVYVTHVSSQCEFYCQLDRNTEIIEELENKISEESEKLMEANTTAAVGKLCLAKYLDGKWYRALMLPVQSQLHFDVFFVDYGNTNISEKTKVMFIPRNCEDLLYTPMQAVRCHLDLVPKAELYADVKKWLCDAIINQLVRVIVRAKRDDGSFDVELFDGEVNINEKVKELILSIKTKTVCLTKNRNKMRDKTHYKITTNTPGKLKSPSKGRSSASTSNVQKSKNTKNITYLRSPNKNTTTNQQNESDRWKVSRTKSKVQQKDHQDVKSNQTQKSKETKTAQLCVLQKSIRSGFRTKCFVSHIDSVSSFFLQLAEDEPDILKLCEDLNASMFRDSLKLAASFQLGDVVLAEFEEDGALYRSVIKTQESSSCFKVEFVDYGNFAVVQREKMYPMPEEYLSRPRFSIPCSLLDTSSYETDSSFTDAVVERPLIVDFIRQHGIQWKVKVEVLDVVVATQNSSLKKSLLSEISENVTSCEQNLREKDQNDDSTVEGGSLMPAPSPVRSVVSLRCVKRRGFRRRRLRKTKTSTAKAKDFVDTGLPTIQPRDTETGTILSVRSDGSFYIRLVKNNDLLTGLEKHITNNLNKCKTVGEACIKEGLRCLVQIQEDKWERAVVQQVSEGEFKVFLVDSGITKDIPSMPVLELETRLSVFPNLAVLCKMNSLGFIEEEEANQCWYKNLEPMIGSEVKLIFVSFSEADNSWMVEIVMDGPFLLRQIKASRQQNLERFASSAATQSGPLSDASTPQQLVFAPVETGKGYSGFAAVVTTPSDFCVVLEDLLLVMNKVSVTLDNLPQEMPPLPKAHVRPGTCCLFKPESRNRWCRAEIIHADASVVLDLVDHGQYECLLYHDLSKLKKLPAELTDLPKVTFPCTLRGVRPVGDGQWSDKAAVFFQKSLYQKNLKIFFREFVSNSDWNVDIVVDGVHVAKKLVDAGHADYTDDMLQLRFQAAALPPGSEEEEGLNEAEAVDGPDAKQMFGAEPRSKQCFLM</sequence>
<dbReference type="GeneID" id="106534288"/>
<feature type="domain" description="Tudor" evidence="3">
    <location>
        <begin position="526"/>
        <end position="584"/>
    </location>
</feature>
<feature type="region of interest" description="Disordered" evidence="2">
    <location>
        <begin position="1120"/>
        <end position="1203"/>
    </location>
</feature>
<dbReference type="STRING" id="52670.A0A2I4D266"/>
<feature type="domain" description="Tudor" evidence="3">
    <location>
        <begin position="309"/>
        <end position="367"/>
    </location>
</feature>
<evidence type="ECO:0000313" key="5">
    <source>
        <dbReference type="RefSeq" id="XP_013886327.1"/>
    </source>
</evidence>
<protein>
    <submittedName>
        <fullName evidence="5">Tudor domain-containing protein 15</fullName>
    </submittedName>
</protein>
<dbReference type="PANTHER" id="PTHR22948">
    <property type="entry name" value="TUDOR DOMAIN CONTAINING PROTEIN"/>
    <property type="match status" value="1"/>
</dbReference>
<feature type="compositionally biased region" description="Polar residues" evidence="2">
    <location>
        <begin position="1139"/>
        <end position="1174"/>
    </location>
</feature>
<feature type="domain" description="Tudor" evidence="3">
    <location>
        <begin position="72"/>
        <end position="130"/>
    </location>
</feature>
<gene>
    <name evidence="5" type="primary">tdrd15</name>
</gene>
<dbReference type="CTD" id="100129278"/>
<feature type="region of interest" description="Disordered" evidence="2">
    <location>
        <begin position="1407"/>
        <end position="1430"/>
    </location>
</feature>